<dbReference type="SUPFAM" id="SSF53098">
    <property type="entry name" value="Ribonuclease H-like"/>
    <property type="match status" value="1"/>
</dbReference>
<dbReference type="InterPro" id="IPR052035">
    <property type="entry name" value="ZnF_BED_domain_contain"/>
</dbReference>
<proteinExistence type="predicted"/>
<feature type="non-terminal residue" evidence="6">
    <location>
        <position position="79"/>
    </location>
</feature>
<evidence type="ECO:0000256" key="5">
    <source>
        <dbReference type="ARBA" id="ARBA00023242"/>
    </source>
</evidence>
<evidence type="ECO:0000256" key="2">
    <source>
        <dbReference type="ARBA" id="ARBA00022723"/>
    </source>
</evidence>
<organism evidence="6 7">
    <name type="scientific">Armillaria solidipes</name>
    <dbReference type="NCBI Taxonomy" id="1076256"/>
    <lineage>
        <taxon>Eukaryota</taxon>
        <taxon>Fungi</taxon>
        <taxon>Dikarya</taxon>
        <taxon>Basidiomycota</taxon>
        <taxon>Agaricomycotina</taxon>
        <taxon>Agaricomycetes</taxon>
        <taxon>Agaricomycetidae</taxon>
        <taxon>Agaricales</taxon>
        <taxon>Marasmiineae</taxon>
        <taxon>Physalacriaceae</taxon>
        <taxon>Armillaria</taxon>
    </lineage>
</organism>
<dbReference type="PANTHER" id="PTHR46481">
    <property type="entry name" value="ZINC FINGER BED DOMAIN-CONTAINING PROTEIN 4"/>
    <property type="match status" value="1"/>
</dbReference>
<keyword evidence="5" id="KW-0539">Nucleus</keyword>
<protein>
    <recommendedName>
        <fullName evidence="8">DUF659 domain-containing protein</fullName>
    </recommendedName>
</protein>
<keyword evidence="2" id="KW-0479">Metal-binding</keyword>
<evidence type="ECO:0000313" key="6">
    <source>
        <dbReference type="EMBL" id="PBK73743.1"/>
    </source>
</evidence>
<evidence type="ECO:0000256" key="1">
    <source>
        <dbReference type="ARBA" id="ARBA00004123"/>
    </source>
</evidence>
<sequence length="79" mass="9074">PKHYIPHLTTVSHDTKTVFAKTHRHISNYLQKLNGLLSFATDAWTSPNHRAYIALTVHFIHEDGTPIKMILDFIEVPKV</sequence>
<dbReference type="GO" id="GO:0008270">
    <property type="term" value="F:zinc ion binding"/>
    <property type="evidence" value="ECO:0007669"/>
    <property type="project" value="UniProtKB-KW"/>
</dbReference>
<keyword evidence="4" id="KW-0862">Zinc</keyword>
<evidence type="ECO:0000256" key="4">
    <source>
        <dbReference type="ARBA" id="ARBA00022833"/>
    </source>
</evidence>
<evidence type="ECO:0008006" key="8">
    <source>
        <dbReference type="Google" id="ProtNLM"/>
    </source>
</evidence>
<gene>
    <name evidence="6" type="ORF">ARMSODRAFT_868845</name>
</gene>
<name>A0A2H3CC75_9AGAR</name>
<accession>A0A2H3CC75</accession>
<dbReference type="InterPro" id="IPR012337">
    <property type="entry name" value="RNaseH-like_sf"/>
</dbReference>
<evidence type="ECO:0000313" key="7">
    <source>
        <dbReference type="Proteomes" id="UP000218334"/>
    </source>
</evidence>
<dbReference type="Proteomes" id="UP000218334">
    <property type="component" value="Unassembled WGS sequence"/>
</dbReference>
<feature type="non-terminal residue" evidence="6">
    <location>
        <position position="1"/>
    </location>
</feature>
<keyword evidence="7" id="KW-1185">Reference proteome</keyword>
<dbReference type="AlphaFoldDB" id="A0A2H3CC75"/>
<keyword evidence="3" id="KW-0863">Zinc-finger</keyword>
<comment type="subcellular location">
    <subcellularLocation>
        <location evidence="1">Nucleus</location>
    </subcellularLocation>
</comment>
<reference evidence="7" key="1">
    <citation type="journal article" date="2017" name="Nat. Ecol. Evol.">
        <title>Genome expansion and lineage-specific genetic innovations in the forest pathogenic fungi Armillaria.</title>
        <authorList>
            <person name="Sipos G."/>
            <person name="Prasanna A.N."/>
            <person name="Walter M.C."/>
            <person name="O'Connor E."/>
            <person name="Balint B."/>
            <person name="Krizsan K."/>
            <person name="Kiss B."/>
            <person name="Hess J."/>
            <person name="Varga T."/>
            <person name="Slot J."/>
            <person name="Riley R."/>
            <person name="Boka B."/>
            <person name="Rigling D."/>
            <person name="Barry K."/>
            <person name="Lee J."/>
            <person name="Mihaltcheva S."/>
            <person name="LaButti K."/>
            <person name="Lipzen A."/>
            <person name="Waldron R."/>
            <person name="Moloney N.M."/>
            <person name="Sperisen C."/>
            <person name="Kredics L."/>
            <person name="Vagvoelgyi C."/>
            <person name="Patrignani A."/>
            <person name="Fitzpatrick D."/>
            <person name="Nagy I."/>
            <person name="Doyle S."/>
            <person name="Anderson J.B."/>
            <person name="Grigoriev I.V."/>
            <person name="Gueldener U."/>
            <person name="Muensterkoetter M."/>
            <person name="Nagy L.G."/>
        </authorList>
    </citation>
    <scope>NUCLEOTIDE SEQUENCE [LARGE SCALE GENOMIC DNA]</scope>
    <source>
        <strain evidence="7">28-4</strain>
    </source>
</reference>
<evidence type="ECO:0000256" key="3">
    <source>
        <dbReference type="ARBA" id="ARBA00022771"/>
    </source>
</evidence>
<dbReference type="EMBL" id="KZ293420">
    <property type="protein sequence ID" value="PBK73743.1"/>
    <property type="molecule type" value="Genomic_DNA"/>
</dbReference>
<dbReference type="PANTHER" id="PTHR46481:SF10">
    <property type="entry name" value="ZINC FINGER BED DOMAIN-CONTAINING PROTEIN 39"/>
    <property type="match status" value="1"/>
</dbReference>
<dbReference type="GO" id="GO:0005634">
    <property type="term" value="C:nucleus"/>
    <property type="evidence" value="ECO:0007669"/>
    <property type="project" value="UniProtKB-SubCell"/>
</dbReference>